<organism evidence="4 5">
    <name type="scientific">Sporothrix bragantina</name>
    <dbReference type="NCBI Taxonomy" id="671064"/>
    <lineage>
        <taxon>Eukaryota</taxon>
        <taxon>Fungi</taxon>
        <taxon>Dikarya</taxon>
        <taxon>Ascomycota</taxon>
        <taxon>Pezizomycotina</taxon>
        <taxon>Sordariomycetes</taxon>
        <taxon>Sordariomycetidae</taxon>
        <taxon>Ophiostomatales</taxon>
        <taxon>Ophiostomataceae</taxon>
        <taxon>Sporothrix</taxon>
    </lineage>
</organism>
<dbReference type="PROSITE" id="PS50157">
    <property type="entry name" value="ZINC_FINGER_C2H2_2"/>
    <property type="match status" value="1"/>
</dbReference>
<accession>A0ABP0B502</accession>
<evidence type="ECO:0000256" key="2">
    <source>
        <dbReference type="SAM" id="MobiDB-lite"/>
    </source>
</evidence>
<dbReference type="InterPro" id="IPR013087">
    <property type="entry name" value="Znf_C2H2_type"/>
</dbReference>
<sequence length="689" mass="73869">MSFLSSGSLAIEPGQDSFHGDVTLQPPPLKRSRTSQSSRHTHTALASVGMMPSTSTPYSSAINIALPPNMATPRLYVPSQTQSVLPFRPVQNRLPDVNEMGLDDVAVEPDQFLRDRGVYDATSLFDATAIGYTIPSTCGSLTEATTFDAAMSVRLSDGFNDNSSLPANMVHVDSQRSYQTGYGAPAESPLTPAYTYGAGFETSQLGACFASDEAVRGTGSKYLTINNNDHGQQSPSVPSHLHSGAQPMLRTSSVNTYSSFGGSNSAFDGNAFAFPDNAASCLDALVDMERSMSTSSARSNISLQVRAKNSLRQQNSNATKTQLLPKMDPVTNTDANTESLRTSGSSSGKMQGSVAVVGNNGDGKVKIAKTKRERPKSKKLFCDSCSDCPQGFRGEHELQRHRSRKHSTESKRWVCCYPHENGQDASVDALRPLTGCKHCEEGKTYNAYYNAAAHLRRAHFKEKPSRKVPGSIKDNDGKSGQNDSDATKDWPDMSELKKWMRPVTVTGGQTSSTADVTDEIDAEDDDDEAVFDQDVMVSEIPKKFAASADPGLVPSNGHDDVFFGMGQGFGDAGMASGVSMTRGDAIGRGMAVYAAEYQAEMPRLDGPQQPTYAQDGLISSAHFLESQMNPGNLPLDFSGLVPSGLVSSPSGTTITQGTAHPFHVDSHLEAYAQSFVTDSLDFEFLPPGL</sequence>
<feature type="compositionally biased region" description="Polar residues" evidence="2">
    <location>
        <begin position="312"/>
        <end position="322"/>
    </location>
</feature>
<feature type="region of interest" description="Disordered" evidence="2">
    <location>
        <begin position="1"/>
        <end position="50"/>
    </location>
</feature>
<comment type="caution">
    <text evidence="4">The sequence shown here is derived from an EMBL/GenBank/DDBJ whole genome shotgun (WGS) entry which is preliminary data.</text>
</comment>
<dbReference type="Pfam" id="PF25438">
    <property type="entry name" value="DUF7896"/>
    <property type="match status" value="1"/>
</dbReference>
<keyword evidence="5" id="KW-1185">Reference proteome</keyword>
<proteinExistence type="predicted"/>
<gene>
    <name evidence="4" type="ORF">SBRCBS47491_002225</name>
</gene>
<dbReference type="InterPro" id="IPR057218">
    <property type="entry name" value="DUF7896"/>
</dbReference>
<evidence type="ECO:0000259" key="3">
    <source>
        <dbReference type="PROSITE" id="PS50157"/>
    </source>
</evidence>
<feature type="compositionally biased region" description="Polar residues" evidence="2">
    <location>
        <begin position="330"/>
        <end position="350"/>
    </location>
</feature>
<dbReference type="PANTHER" id="PTHR42031:SF1">
    <property type="entry name" value="KEY LIME PATHOGENICITY PROTEIN"/>
    <property type="match status" value="1"/>
</dbReference>
<name>A0ABP0B502_9PEZI</name>
<evidence type="ECO:0000256" key="1">
    <source>
        <dbReference type="PROSITE-ProRule" id="PRU00042"/>
    </source>
</evidence>
<dbReference type="PROSITE" id="PS00028">
    <property type="entry name" value="ZINC_FINGER_C2H2_1"/>
    <property type="match status" value="1"/>
</dbReference>
<dbReference type="EMBL" id="CAWUHC010000012">
    <property type="protein sequence ID" value="CAK7214668.1"/>
    <property type="molecule type" value="Genomic_DNA"/>
</dbReference>
<protein>
    <recommendedName>
        <fullName evidence="3">C2H2-type domain-containing protein</fullName>
    </recommendedName>
</protein>
<dbReference type="PANTHER" id="PTHR42031">
    <property type="entry name" value="KEY LIME PATHOGENICITY PROTEIN"/>
    <property type="match status" value="1"/>
</dbReference>
<feature type="region of interest" description="Disordered" evidence="2">
    <location>
        <begin position="460"/>
        <end position="497"/>
    </location>
</feature>
<keyword evidence="1" id="KW-0863">Zinc-finger</keyword>
<feature type="region of interest" description="Disordered" evidence="2">
    <location>
        <begin position="312"/>
        <end position="361"/>
    </location>
</feature>
<reference evidence="4 5" key="1">
    <citation type="submission" date="2024-01" db="EMBL/GenBank/DDBJ databases">
        <authorList>
            <person name="Allen C."/>
            <person name="Tagirdzhanova G."/>
        </authorList>
    </citation>
    <scope>NUCLEOTIDE SEQUENCE [LARGE SCALE GENOMIC DNA]</scope>
</reference>
<evidence type="ECO:0000313" key="5">
    <source>
        <dbReference type="Proteomes" id="UP001642406"/>
    </source>
</evidence>
<keyword evidence="1" id="KW-0479">Metal-binding</keyword>
<evidence type="ECO:0000313" key="4">
    <source>
        <dbReference type="EMBL" id="CAK7214668.1"/>
    </source>
</evidence>
<keyword evidence="1" id="KW-0862">Zinc</keyword>
<feature type="compositionally biased region" description="Basic and acidic residues" evidence="2">
    <location>
        <begin position="485"/>
        <end position="497"/>
    </location>
</feature>
<feature type="domain" description="C2H2-type" evidence="3">
    <location>
        <begin position="383"/>
        <end position="411"/>
    </location>
</feature>
<dbReference type="Proteomes" id="UP001642406">
    <property type="component" value="Unassembled WGS sequence"/>
</dbReference>